<evidence type="ECO:0000313" key="2">
    <source>
        <dbReference type="Proteomes" id="UP001589832"/>
    </source>
</evidence>
<evidence type="ECO:0000313" key="1">
    <source>
        <dbReference type="EMBL" id="MFC0605921.1"/>
    </source>
</evidence>
<gene>
    <name evidence="1" type="ORF">ACFFGA_15270</name>
</gene>
<protein>
    <submittedName>
        <fullName evidence="1">Uncharacterized protein</fullName>
    </submittedName>
</protein>
<organism evidence="1 2">
    <name type="scientific">Winogradskyella pulchriflava</name>
    <dbReference type="NCBI Taxonomy" id="1110688"/>
    <lineage>
        <taxon>Bacteria</taxon>
        <taxon>Pseudomonadati</taxon>
        <taxon>Bacteroidota</taxon>
        <taxon>Flavobacteriia</taxon>
        <taxon>Flavobacteriales</taxon>
        <taxon>Flavobacteriaceae</taxon>
        <taxon>Winogradskyella</taxon>
    </lineage>
</organism>
<name>A0ABV6QEW0_9FLAO</name>
<dbReference type="Proteomes" id="UP001589832">
    <property type="component" value="Unassembled WGS sequence"/>
</dbReference>
<dbReference type="RefSeq" id="WP_386065356.1">
    <property type="nucleotide sequence ID" value="NZ_JBHLTQ010000018.1"/>
</dbReference>
<dbReference type="EMBL" id="JBHLTQ010000018">
    <property type="protein sequence ID" value="MFC0605921.1"/>
    <property type="molecule type" value="Genomic_DNA"/>
</dbReference>
<sequence>MNKLKAQQKAIIRQMREEGYKYFEIEKHFKTCAEEILTEENNGKPIKINN</sequence>
<proteinExistence type="predicted"/>
<accession>A0ABV6QEW0</accession>
<comment type="caution">
    <text evidence="1">The sequence shown here is derived from an EMBL/GenBank/DDBJ whole genome shotgun (WGS) entry which is preliminary data.</text>
</comment>
<reference evidence="1 2" key="1">
    <citation type="submission" date="2024-09" db="EMBL/GenBank/DDBJ databases">
        <authorList>
            <person name="Sun Q."/>
            <person name="Mori K."/>
        </authorList>
    </citation>
    <scope>NUCLEOTIDE SEQUENCE [LARGE SCALE GENOMIC DNA]</scope>
    <source>
        <strain evidence="1 2">NCAIM B.02481</strain>
    </source>
</reference>
<keyword evidence="2" id="KW-1185">Reference proteome</keyword>